<accession>A0A9P8PQY3</accession>
<comment type="caution">
    <text evidence="7">The sequence shown here is derived from an EMBL/GenBank/DDBJ whole genome shotgun (WGS) entry which is preliminary data.</text>
</comment>
<feature type="transmembrane region" description="Helical" evidence="6">
    <location>
        <begin position="365"/>
        <end position="386"/>
    </location>
</feature>
<evidence type="ECO:0000256" key="6">
    <source>
        <dbReference type="SAM" id="Phobius"/>
    </source>
</evidence>
<dbReference type="GO" id="GO:0022857">
    <property type="term" value="F:transmembrane transporter activity"/>
    <property type="evidence" value="ECO:0007669"/>
    <property type="project" value="InterPro"/>
</dbReference>
<organism evidence="7 8">
    <name type="scientific">Wickerhamomyces mucosus</name>
    <dbReference type="NCBI Taxonomy" id="1378264"/>
    <lineage>
        <taxon>Eukaryota</taxon>
        <taxon>Fungi</taxon>
        <taxon>Dikarya</taxon>
        <taxon>Ascomycota</taxon>
        <taxon>Saccharomycotina</taxon>
        <taxon>Saccharomycetes</taxon>
        <taxon>Phaffomycetales</taxon>
        <taxon>Wickerhamomycetaceae</taxon>
        <taxon>Wickerhamomyces</taxon>
    </lineage>
</organism>
<dbReference type="InterPro" id="IPR036259">
    <property type="entry name" value="MFS_trans_sf"/>
</dbReference>
<dbReference type="InterPro" id="IPR011701">
    <property type="entry name" value="MFS"/>
</dbReference>
<proteinExistence type="predicted"/>
<dbReference type="Pfam" id="PF07690">
    <property type="entry name" value="MFS_1"/>
    <property type="match status" value="1"/>
</dbReference>
<feature type="transmembrane region" description="Helical" evidence="6">
    <location>
        <begin position="310"/>
        <end position="328"/>
    </location>
</feature>
<sequence>MSSDEEYDPVLHFVKNHDKDIQILEEKSIDESIKDTRLPKELLKKIDWHIVPFQSAIYFLLFMDKALLNYAGVMGIKNNLKGNDFANLGTVFNATYIIGELVCGYLLQRFPLSKILSALLFFWGIVLGCHAAADTYASLMVVRVVLGFLESSAPVALIAINGQYYSKAEQAQRVGYYSTQVGTATIIGALLSFGFQKIHSRFAAYKILFLMFGSFSIVLGVLVYLYLPDNSVSAWFLTEEEKTLVVEHIRPNQTSAENKKFKWYQIKELLFHDKLFWLFIFAAICSQIVTGAVGVFSVSITATFFESNEISALLQIPIGALLFLYIVIPTQLIAKYGGFTWVFTSMYVPSVVGGILLIATENRFANLFGLYLIYSGSCAIVMFYVWNSNNVAGYTKKVFRNAFTMMAFSIANIIGPQLFQDYTYPRYMPAKITILATQAVSIPLTLLLGWLCKKENERRDKLGEVEEYQFLDLTDIENKNFRYMY</sequence>
<keyword evidence="5 6" id="KW-0472">Membrane</keyword>
<feature type="transmembrane region" description="Helical" evidence="6">
    <location>
        <begin position="115"/>
        <end position="133"/>
    </location>
</feature>
<evidence type="ECO:0000256" key="4">
    <source>
        <dbReference type="ARBA" id="ARBA00022989"/>
    </source>
</evidence>
<keyword evidence="3 6" id="KW-0812">Transmembrane</keyword>
<feature type="transmembrane region" description="Helical" evidence="6">
    <location>
        <begin position="139"/>
        <end position="162"/>
    </location>
</feature>
<dbReference type="PANTHER" id="PTHR43791">
    <property type="entry name" value="PERMEASE-RELATED"/>
    <property type="match status" value="1"/>
</dbReference>
<keyword evidence="2" id="KW-0813">Transport</keyword>
<evidence type="ECO:0000256" key="3">
    <source>
        <dbReference type="ARBA" id="ARBA00022692"/>
    </source>
</evidence>
<dbReference type="Gene3D" id="1.20.1250.20">
    <property type="entry name" value="MFS general substrate transporter like domains"/>
    <property type="match status" value="1"/>
</dbReference>
<feature type="transmembrane region" description="Helical" evidence="6">
    <location>
        <begin position="174"/>
        <end position="195"/>
    </location>
</feature>
<feature type="transmembrane region" description="Helical" evidence="6">
    <location>
        <begin position="88"/>
        <end position="108"/>
    </location>
</feature>
<evidence type="ECO:0000256" key="2">
    <source>
        <dbReference type="ARBA" id="ARBA00022448"/>
    </source>
</evidence>
<evidence type="ECO:0008006" key="9">
    <source>
        <dbReference type="Google" id="ProtNLM"/>
    </source>
</evidence>
<feature type="transmembrane region" description="Helical" evidence="6">
    <location>
        <begin position="207"/>
        <end position="227"/>
    </location>
</feature>
<keyword evidence="4 6" id="KW-1133">Transmembrane helix</keyword>
<dbReference type="PANTHER" id="PTHR43791:SF40">
    <property type="entry name" value="THIAMINE PATHWAY TRANSPORTER THI73"/>
    <property type="match status" value="1"/>
</dbReference>
<reference evidence="7" key="2">
    <citation type="submission" date="2021-01" db="EMBL/GenBank/DDBJ databases">
        <authorList>
            <person name="Schikora-Tamarit M.A."/>
        </authorList>
    </citation>
    <scope>NUCLEOTIDE SEQUENCE</scope>
    <source>
        <strain evidence="7">CBS6341</strain>
    </source>
</reference>
<comment type="subcellular location">
    <subcellularLocation>
        <location evidence="1">Membrane</location>
        <topology evidence="1">Multi-pass membrane protein</topology>
    </subcellularLocation>
</comment>
<evidence type="ECO:0000313" key="7">
    <source>
        <dbReference type="EMBL" id="KAH3675894.1"/>
    </source>
</evidence>
<dbReference type="OrthoDB" id="6730379at2759"/>
<dbReference type="Proteomes" id="UP000769528">
    <property type="component" value="Unassembled WGS sequence"/>
</dbReference>
<name>A0A9P8PQY3_9ASCO</name>
<feature type="transmembrane region" description="Helical" evidence="6">
    <location>
        <begin position="46"/>
        <end position="68"/>
    </location>
</feature>
<evidence type="ECO:0000256" key="5">
    <source>
        <dbReference type="ARBA" id="ARBA00023136"/>
    </source>
</evidence>
<evidence type="ECO:0000313" key="8">
    <source>
        <dbReference type="Proteomes" id="UP000769528"/>
    </source>
</evidence>
<gene>
    <name evidence="7" type="ORF">WICMUC_002464</name>
</gene>
<dbReference type="SUPFAM" id="SSF103473">
    <property type="entry name" value="MFS general substrate transporter"/>
    <property type="match status" value="1"/>
</dbReference>
<feature type="transmembrane region" description="Helical" evidence="6">
    <location>
        <begin position="432"/>
        <end position="452"/>
    </location>
</feature>
<dbReference type="GO" id="GO:0016020">
    <property type="term" value="C:membrane"/>
    <property type="evidence" value="ECO:0007669"/>
    <property type="project" value="UniProtKB-SubCell"/>
</dbReference>
<dbReference type="AlphaFoldDB" id="A0A9P8PQY3"/>
<dbReference type="EMBL" id="JAEUBF010000694">
    <property type="protein sequence ID" value="KAH3675894.1"/>
    <property type="molecule type" value="Genomic_DNA"/>
</dbReference>
<reference evidence="7" key="1">
    <citation type="journal article" date="2021" name="Open Biol.">
        <title>Shared evolutionary footprints suggest mitochondrial oxidative damage underlies multiple complex I losses in fungi.</title>
        <authorList>
            <person name="Schikora-Tamarit M.A."/>
            <person name="Marcet-Houben M."/>
            <person name="Nosek J."/>
            <person name="Gabaldon T."/>
        </authorList>
    </citation>
    <scope>NUCLEOTIDE SEQUENCE</scope>
    <source>
        <strain evidence="7">CBS6341</strain>
    </source>
</reference>
<keyword evidence="8" id="KW-1185">Reference proteome</keyword>
<feature type="transmembrane region" description="Helical" evidence="6">
    <location>
        <begin position="340"/>
        <end position="359"/>
    </location>
</feature>
<feature type="transmembrane region" description="Helical" evidence="6">
    <location>
        <begin position="275"/>
        <end position="298"/>
    </location>
</feature>
<protein>
    <recommendedName>
        <fullName evidence="9">Major facilitator superfamily (MFS) profile domain-containing protein</fullName>
    </recommendedName>
</protein>
<evidence type="ECO:0000256" key="1">
    <source>
        <dbReference type="ARBA" id="ARBA00004141"/>
    </source>
</evidence>